<dbReference type="AlphaFoldDB" id="A0A2S4UNF6"/>
<proteinExistence type="predicted"/>
<evidence type="ECO:0000313" key="2">
    <source>
        <dbReference type="EMBL" id="POV98799.1"/>
    </source>
</evidence>
<dbReference type="EMBL" id="PKSL01000216">
    <property type="protein sequence ID" value="POV98799.1"/>
    <property type="molecule type" value="Genomic_DNA"/>
</dbReference>
<protein>
    <submittedName>
        <fullName evidence="2">Uncharacterized protein</fullName>
    </submittedName>
</protein>
<reference evidence="2" key="1">
    <citation type="submission" date="2017-12" db="EMBL/GenBank/DDBJ databases">
        <title>Gene loss provides genomic basis for host adaptation in cereal stripe rust fungi.</title>
        <authorList>
            <person name="Xia C."/>
        </authorList>
    </citation>
    <scope>NUCLEOTIDE SEQUENCE [LARGE SCALE GENOMIC DNA]</scope>
    <source>
        <strain evidence="2">93-210</strain>
    </source>
</reference>
<feature type="chain" id="PRO_5015560327" evidence="1">
    <location>
        <begin position="20"/>
        <end position="94"/>
    </location>
</feature>
<evidence type="ECO:0000313" key="3">
    <source>
        <dbReference type="Proteomes" id="UP000239156"/>
    </source>
</evidence>
<feature type="signal peptide" evidence="1">
    <location>
        <begin position="1"/>
        <end position="19"/>
    </location>
</feature>
<gene>
    <name evidence="2" type="ORF">PSTT_14198</name>
</gene>
<name>A0A2S4UNF6_9BASI</name>
<comment type="caution">
    <text evidence="2">The sequence shown here is derived from an EMBL/GenBank/DDBJ whole genome shotgun (WGS) entry which is preliminary data.</text>
</comment>
<keyword evidence="3" id="KW-1185">Reference proteome</keyword>
<organism evidence="2 3">
    <name type="scientific">Puccinia striiformis</name>
    <dbReference type="NCBI Taxonomy" id="27350"/>
    <lineage>
        <taxon>Eukaryota</taxon>
        <taxon>Fungi</taxon>
        <taxon>Dikarya</taxon>
        <taxon>Basidiomycota</taxon>
        <taxon>Pucciniomycotina</taxon>
        <taxon>Pucciniomycetes</taxon>
        <taxon>Pucciniales</taxon>
        <taxon>Pucciniaceae</taxon>
        <taxon>Puccinia</taxon>
    </lineage>
</organism>
<dbReference type="VEuPathDB" id="FungiDB:PSTT_14198"/>
<evidence type="ECO:0000256" key="1">
    <source>
        <dbReference type="SAM" id="SignalP"/>
    </source>
</evidence>
<sequence length="94" mass="10496">MQLYISIGLVLLIATTVKTLTNPGAFSKPLFTKVTKREDKFCTNGGLITASRKSRERVAYLYMPQEKDIDRDIFIVTNKGFETACSQDVGRSTS</sequence>
<dbReference type="Proteomes" id="UP000239156">
    <property type="component" value="Unassembled WGS sequence"/>
</dbReference>
<keyword evidence="1" id="KW-0732">Signal</keyword>
<accession>A0A2S4UNF6</accession>